<protein>
    <submittedName>
        <fullName evidence="3">Uncharacterized protein</fullName>
    </submittedName>
</protein>
<keyword evidence="2" id="KW-1133">Transmembrane helix</keyword>
<accession>A0A6C0HFE8</accession>
<proteinExistence type="predicted"/>
<reference evidence="3" key="1">
    <citation type="journal article" date="2020" name="Nature">
        <title>Giant virus diversity and host interactions through global metagenomics.</title>
        <authorList>
            <person name="Schulz F."/>
            <person name="Roux S."/>
            <person name="Paez-Espino D."/>
            <person name="Jungbluth S."/>
            <person name="Walsh D.A."/>
            <person name="Denef V.J."/>
            <person name="McMahon K.D."/>
            <person name="Konstantinidis K.T."/>
            <person name="Eloe-Fadrosh E.A."/>
            <person name="Kyrpides N.C."/>
            <person name="Woyke T."/>
        </authorList>
    </citation>
    <scope>NUCLEOTIDE SEQUENCE</scope>
    <source>
        <strain evidence="3">GVMAG-M-3300023179-92</strain>
    </source>
</reference>
<keyword evidence="2" id="KW-0812">Transmembrane</keyword>
<feature type="compositionally biased region" description="Low complexity" evidence="1">
    <location>
        <begin position="34"/>
        <end position="86"/>
    </location>
</feature>
<name>A0A6C0HFE8_9ZZZZ</name>
<dbReference type="AlphaFoldDB" id="A0A6C0HFE8"/>
<feature type="transmembrane region" description="Helical" evidence="2">
    <location>
        <begin position="6"/>
        <end position="23"/>
    </location>
</feature>
<evidence type="ECO:0000313" key="3">
    <source>
        <dbReference type="EMBL" id="QHT78753.1"/>
    </source>
</evidence>
<evidence type="ECO:0000256" key="2">
    <source>
        <dbReference type="SAM" id="Phobius"/>
    </source>
</evidence>
<organism evidence="3">
    <name type="scientific">viral metagenome</name>
    <dbReference type="NCBI Taxonomy" id="1070528"/>
    <lineage>
        <taxon>unclassified sequences</taxon>
        <taxon>metagenomes</taxon>
        <taxon>organismal metagenomes</taxon>
    </lineage>
</organism>
<sequence length="178" mass="19922">MNPIIIIVIILLIGSSIFFYFFTKTTSQIPKEPPLTTEEPPLTTEEPPLTTEEPPLTTEEPPLTTEEPSLTTEEPPLTTEEPPLTTEEPKPEELSCLIINEDDYQFDNKVILGSELLNKKNKILESFVLSGIIYTDPSLLDPNKTYLIGTRTKSNIKSPAQNGGTECPEYPITIYKLI</sequence>
<evidence type="ECO:0000256" key="1">
    <source>
        <dbReference type="SAM" id="MobiDB-lite"/>
    </source>
</evidence>
<feature type="region of interest" description="Disordered" evidence="1">
    <location>
        <begin position="29"/>
        <end position="91"/>
    </location>
</feature>
<keyword evidence="2" id="KW-0472">Membrane</keyword>
<dbReference type="EMBL" id="MN739936">
    <property type="protein sequence ID" value="QHT78753.1"/>
    <property type="molecule type" value="Genomic_DNA"/>
</dbReference>